<organism evidence="2 3">
    <name type="scientific">Henosepilachna vigintioctopunctata</name>
    <dbReference type="NCBI Taxonomy" id="420089"/>
    <lineage>
        <taxon>Eukaryota</taxon>
        <taxon>Metazoa</taxon>
        <taxon>Ecdysozoa</taxon>
        <taxon>Arthropoda</taxon>
        <taxon>Hexapoda</taxon>
        <taxon>Insecta</taxon>
        <taxon>Pterygota</taxon>
        <taxon>Neoptera</taxon>
        <taxon>Endopterygota</taxon>
        <taxon>Coleoptera</taxon>
        <taxon>Polyphaga</taxon>
        <taxon>Cucujiformia</taxon>
        <taxon>Coccinelloidea</taxon>
        <taxon>Coccinellidae</taxon>
        <taxon>Epilachninae</taxon>
        <taxon>Epilachnini</taxon>
        <taxon>Henosepilachna</taxon>
    </lineage>
</organism>
<protein>
    <submittedName>
        <fullName evidence="2">Uncharacterized protein</fullName>
    </submittedName>
</protein>
<evidence type="ECO:0000313" key="3">
    <source>
        <dbReference type="Proteomes" id="UP001431783"/>
    </source>
</evidence>
<feature type="transmembrane region" description="Helical" evidence="1">
    <location>
        <begin position="46"/>
        <end position="71"/>
    </location>
</feature>
<evidence type="ECO:0000256" key="1">
    <source>
        <dbReference type="SAM" id="Phobius"/>
    </source>
</evidence>
<name>A0AAW1U7J1_9CUCU</name>
<sequence length="184" mass="21331">MCWFPFGCFNSLKKVVSSMAHEELHTPGHILIKMVIEQGSNLSSGLYSFITMKLILALWLYFTIGYICTVLKSQIASFLIKPETYDSRTVKDLQRNDFVFMIPDLNRLHLSNKYEGTNLTIYEVKLPLHFNDYRLICPLSIELFKFRYAIVYTEFESFVQVGIFIQSTVVVMEVNISSVFPLEV</sequence>
<reference evidence="2 3" key="1">
    <citation type="submission" date="2023-03" db="EMBL/GenBank/DDBJ databases">
        <title>Genome insight into feeding habits of ladybird beetles.</title>
        <authorList>
            <person name="Li H.-S."/>
            <person name="Huang Y.-H."/>
            <person name="Pang H."/>
        </authorList>
    </citation>
    <scope>NUCLEOTIDE SEQUENCE [LARGE SCALE GENOMIC DNA]</scope>
    <source>
        <strain evidence="2">SYSU_2023b</strain>
        <tissue evidence="2">Whole body</tissue>
    </source>
</reference>
<proteinExistence type="predicted"/>
<keyword evidence="3" id="KW-1185">Reference proteome</keyword>
<dbReference type="Proteomes" id="UP001431783">
    <property type="component" value="Unassembled WGS sequence"/>
</dbReference>
<gene>
    <name evidence="2" type="ORF">WA026_022643</name>
</gene>
<evidence type="ECO:0000313" key="2">
    <source>
        <dbReference type="EMBL" id="KAK9878573.1"/>
    </source>
</evidence>
<keyword evidence="1" id="KW-0812">Transmembrane</keyword>
<dbReference type="AlphaFoldDB" id="A0AAW1U7J1"/>
<accession>A0AAW1U7J1</accession>
<keyword evidence="1" id="KW-1133">Transmembrane helix</keyword>
<dbReference type="EMBL" id="JARQZJ010000050">
    <property type="protein sequence ID" value="KAK9878573.1"/>
    <property type="molecule type" value="Genomic_DNA"/>
</dbReference>
<comment type="caution">
    <text evidence="2">The sequence shown here is derived from an EMBL/GenBank/DDBJ whole genome shotgun (WGS) entry which is preliminary data.</text>
</comment>
<keyword evidence="1" id="KW-0472">Membrane</keyword>